<feature type="compositionally biased region" description="Basic and acidic residues" evidence="5">
    <location>
        <begin position="569"/>
        <end position="578"/>
    </location>
</feature>
<dbReference type="GO" id="GO:0050660">
    <property type="term" value="F:flavin adenine dinucleotide binding"/>
    <property type="evidence" value="ECO:0007669"/>
    <property type="project" value="InterPro"/>
</dbReference>
<dbReference type="PANTHER" id="PTHR42877">
    <property type="entry name" value="L-ORNITHINE N(5)-MONOOXYGENASE-RELATED"/>
    <property type="match status" value="1"/>
</dbReference>
<name>A0A6A5TVY8_9PLEO</name>
<evidence type="ECO:0000313" key="7">
    <source>
        <dbReference type="Proteomes" id="UP000800035"/>
    </source>
</evidence>
<evidence type="ECO:0000256" key="3">
    <source>
        <dbReference type="ARBA" id="ARBA00022827"/>
    </source>
</evidence>
<dbReference type="SUPFAM" id="SSF51905">
    <property type="entry name" value="FAD/NAD(P)-binding domain"/>
    <property type="match status" value="3"/>
</dbReference>
<protein>
    <submittedName>
        <fullName evidence="6">Putative FAD-containing monooxygenase</fullName>
    </submittedName>
</protein>
<dbReference type="GO" id="GO:0004499">
    <property type="term" value="F:N,N-dimethylaniline monooxygenase activity"/>
    <property type="evidence" value="ECO:0007669"/>
    <property type="project" value="InterPro"/>
</dbReference>
<evidence type="ECO:0000256" key="4">
    <source>
        <dbReference type="ARBA" id="ARBA00023002"/>
    </source>
</evidence>
<proteinExistence type="inferred from homology"/>
<evidence type="ECO:0000256" key="2">
    <source>
        <dbReference type="ARBA" id="ARBA00022630"/>
    </source>
</evidence>
<evidence type="ECO:0000313" key="6">
    <source>
        <dbReference type="EMBL" id="KAF1953107.1"/>
    </source>
</evidence>
<gene>
    <name evidence="6" type="ORF">CC80DRAFT_478535</name>
</gene>
<accession>A0A6A5TVY8</accession>
<dbReference type="Proteomes" id="UP000800035">
    <property type="component" value="Unassembled WGS sequence"/>
</dbReference>
<evidence type="ECO:0000256" key="1">
    <source>
        <dbReference type="ARBA" id="ARBA00010139"/>
    </source>
</evidence>
<dbReference type="Gene3D" id="3.50.50.60">
    <property type="entry name" value="FAD/NAD(P)-binding domain"/>
    <property type="match status" value="2"/>
</dbReference>
<reference evidence="6" key="1">
    <citation type="journal article" date="2020" name="Stud. Mycol.">
        <title>101 Dothideomycetes genomes: a test case for predicting lifestyles and emergence of pathogens.</title>
        <authorList>
            <person name="Haridas S."/>
            <person name="Albert R."/>
            <person name="Binder M."/>
            <person name="Bloem J."/>
            <person name="Labutti K."/>
            <person name="Salamov A."/>
            <person name="Andreopoulos B."/>
            <person name="Baker S."/>
            <person name="Barry K."/>
            <person name="Bills G."/>
            <person name="Bluhm B."/>
            <person name="Cannon C."/>
            <person name="Castanera R."/>
            <person name="Culley D."/>
            <person name="Daum C."/>
            <person name="Ezra D."/>
            <person name="Gonzalez J."/>
            <person name="Henrissat B."/>
            <person name="Kuo A."/>
            <person name="Liang C."/>
            <person name="Lipzen A."/>
            <person name="Lutzoni F."/>
            <person name="Magnuson J."/>
            <person name="Mondo S."/>
            <person name="Nolan M."/>
            <person name="Ohm R."/>
            <person name="Pangilinan J."/>
            <person name="Park H.-J."/>
            <person name="Ramirez L."/>
            <person name="Alfaro M."/>
            <person name="Sun H."/>
            <person name="Tritt A."/>
            <person name="Yoshinaga Y."/>
            <person name="Zwiers L.-H."/>
            <person name="Turgeon B."/>
            <person name="Goodwin S."/>
            <person name="Spatafora J."/>
            <person name="Crous P."/>
            <person name="Grigoriev I."/>
        </authorList>
    </citation>
    <scope>NUCLEOTIDE SEQUENCE</scope>
    <source>
        <strain evidence="6">CBS 675.92</strain>
    </source>
</reference>
<keyword evidence="6" id="KW-0503">Monooxygenase</keyword>
<dbReference type="OrthoDB" id="74360at2759"/>
<sequence>MAKLRCIVIGAGISGVLITHRIKESFSDEIHVQIFEKNADVGGTWLENRYPGCACDVPSHIYQYSFALNPYWSKLYASSGEIQSYIKTFVKHFDIERHISFSRTITKAQWDDEQSLWTVEVDSTDTYECEVLINAGGILNKPNYPRFKDLDMFTGQVLHTATWDTTADLQGKKVAVIGAGASAIQLLPVIQKQVARADVYIRTPSWITPALGSADGGNRPYTKEEVVQFANDPDFSVKTRKEMESLFNGMTRIFMRDSVEQKKTRAALESRMKELIPDESLQRKLIPEFQAGCRRFNPGEPYLKALQEPNVEPRFDPIEEITSTGVRCGGKVQEADIIILATGFDTSFRPRFPIIGRNDRNLQDLWAHDPVSYLGIAVSGYPNYLTFLGPNTPIANGSLMGSLEATADLFIKMLTKVTTENVKSFDVQAQAQADFDSHTQEFMKGMVWSGTCRSWYKNGDGKVTAIWPGSSLHYREVLVAGRFEDWTWKYKKNRFSNWGDGASAAERVEDTATRDLAYYLTPRPNLPAHLFSPPDVLRESKSDVSFAASPTVEISTSSSESDQIPLKVHAHDGPKDPKSIVQFDRQNTTSKPKVVPLRSWVRKIWGSRANNKLTVAEI</sequence>
<dbReference type="InterPro" id="IPR036188">
    <property type="entry name" value="FAD/NAD-bd_sf"/>
</dbReference>
<comment type="similarity">
    <text evidence="1">Belongs to the FAD-binding monooxygenase family.</text>
</comment>
<dbReference type="Pfam" id="PF00743">
    <property type="entry name" value="FMO-like"/>
    <property type="match status" value="1"/>
</dbReference>
<keyword evidence="4" id="KW-0560">Oxidoreductase</keyword>
<dbReference type="PANTHER" id="PTHR42877:SF1">
    <property type="entry name" value="FAD-BINDING MONOOXYGENASE STCW"/>
    <property type="match status" value="1"/>
</dbReference>
<dbReference type="InterPro" id="IPR051209">
    <property type="entry name" value="FAD-bind_Monooxygenase_sf"/>
</dbReference>
<dbReference type="GO" id="GO:0050661">
    <property type="term" value="F:NADP binding"/>
    <property type="evidence" value="ECO:0007669"/>
    <property type="project" value="InterPro"/>
</dbReference>
<organism evidence="6 7">
    <name type="scientific">Byssothecium circinans</name>
    <dbReference type="NCBI Taxonomy" id="147558"/>
    <lineage>
        <taxon>Eukaryota</taxon>
        <taxon>Fungi</taxon>
        <taxon>Dikarya</taxon>
        <taxon>Ascomycota</taxon>
        <taxon>Pezizomycotina</taxon>
        <taxon>Dothideomycetes</taxon>
        <taxon>Pleosporomycetidae</taxon>
        <taxon>Pleosporales</taxon>
        <taxon>Massarineae</taxon>
        <taxon>Massarinaceae</taxon>
        <taxon>Byssothecium</taxon>
    </lineage>
</organism>
<dbReference type="AlphaFoldDB" id="A0A6A5TVY8"/>
<keyword evidence="3" id="KW-0274">FAD</keyword>
<dbReference type="InterPro" id="IPR020946">
    <property type="entry name" value="Flavin_mOase-like"/>
</dbReference>
<dbReference type="EMBL" id="ML977006">
    <property type="protein sequence ID" value="KAF1953107.1"/>
    <property type="molecule type" value="Genomic_DNA"/>
</dbReference>
<keyword evidence="2" id="KW-0285">Flavoprotein</keyword>
<evidence type="ECO:0000256" key="5">
    <source>
        <dbReference type="SAM" id="MobiDB-lite"/>
    </source>
</evidence>
<feature type="region of interest" description="Disordered" evidence="5">
    <location>
        <begin position="556"/>
        <end position="580"/>
    </location>
</feature>
<keyword evidence="7" id="KW-1185">Reference proteome</keyword>